<dbReference type="SMART" id="SM00834">
    <property type="entry name" value="CxxC_CXXC_SSSS"/>
    <property type="match status" value="1"/>
</dbReference>
<keyword evidence="4" id="KW-1185">Reference proteome</keyword>
<evidence type="ECO:0000313" key="3">
    <source>
        <dbReference type="EMBL" id="MDR7300520.1"/>
    </source>
</evidence>
<organism evidence="3 4">
    <name type="scientific">Haloactinomyces albus</name>
    <dbReference type="NCBI Taxonomy" id="1352928"/>
    <lineage>
        <taxon>Bacteria</taxon>
        <taxon>Bacillati</taxon>
        <taxon>Actinomycetota</taxon>
        <taxon>Actinomycetes</taxon>
        <taxon>Actinopolysporales</taxon>
        <taxon>Actinopolysporaceae</taxon>
        <taxon>Haloactinomyces</taxon>
    </lineage>
</organism>
<dbReference type="RefSeq" id="WP_310269415.1">
    <property type="nucleotide sequence ID" value="NZ_JAVDXW010000001.1"/>
</dbReference>
<protein>
    <submittedName>
        <fullName evidence="3">FmdB family regulatory protein</fullName>
    </submittedName>
</protein>
<dbReference type="AlphaFoldDB" id="A0AAE4CJW1"/>
<accession>A0AAE4CJW1</accession>
<evidence type="ECO:0000313" key="4">
    <source>
        <dbReference type="Proteomes" id="UP001180845"/>
    </source>
</evidence>
<dbReference type="EMBL" id="JAVDXW010000001">
    <property type="protein sequence ID" value="MDR7300520.1"/>
    <property type="molecule type" value="Genomic_DNA"/>
</dbReference>
<dbReference type="Pfam" id="PF09723">
    <property type="entry name" value="Zn_ribbon_8"/>
    <property type="match status" value="1"/>
</dbReference>
<evidence type="ECO:0000256" key="1">
    <source>
        <dbReference type="SAM" id="MobiDB-lite"/>
    </source>
</evidence>
<proteinExistence type="predicted"/>
<reference evidence="3" key="1">
    <citation type="submission" date="2023-07" db="EMBL/GenBank/DDBJ databases">
        <title>Sequencing the genomes of 1000 actinobacteria strains.</title>
        <authorList>
            <person name="Klenk H.-P."/>
        </authorList>
    </citation>
    <scope>NUCLEOTIDE SEQUENCE</scope>
    <source>
        <strain evidence="3">DSM 45977</strain>
    </source>
</reference>
<dbReference type="Proteomes" id="UP001180845">
    <property type="component" value="Unassembled WGS sequence"/>
</dbReference>
<evidence type="ECO:0000259" key="2">
    <source>
        <dbReference type="SMART" id="SM00834"/>
    </source>
</evidence>
<feature type="region of interest" description="Disordered" evidence="1">
    <location>
        <begin position="52"/>
        <end position="92"/>
    </location>
</feature>
<comment type="caution">
    <text evidence="3">The sequence shown here is derived from an EMBL/GenBank/DDBJ whole genome shotgun (WGS) entry which is preliminary data.</text>
</comment>
<feature type="compositionally biased region" description="Basic and acidic residues" evidence="1">
    <location>
        <begin position="54"/>
        <end position="64"/>
    </location>
</feature>
<gene>
    <name evidence="3" type="ORF">JOF55_000701</name>
</gene>
<feature type="domain" description="Putative regulatory protein FmdB zinc ribbon" evidence="2">
    <location>
        <begin position="1"/>
        <end position="41"/>
    </location>
</feature>
<dbReference type="NCBIfam" id="TIGR02605">
    <property type="entry name" value="CxxC_CxxC_SSSS"/>
    <property type="match status" value="1"/>
</dbReference>
<dbReference type="InterPro" id="IPR013429">
    <property type="entry name" value="Regulatory_FmdB_Zinc_ribbon"/>
</dbReference>
<sequence length="92" mass="10098">MPTYLYRCRDCGPFDVTRPLGTARTSETCPECAHSARRAFTAPRLAHAAGPLTRAHEQTLRSADEPDIVAAPPPATPARTTRDPRHARLPRP</sequence>
<name>A0AAE4CJW1_9ACTN</name>